<keyword evidence="2" id="KW-1185">Reference proteome</keyword>
<evidence type="ECO:0000313" key="2">
    <source>
        <dbReference type="Proteomes" id="UP000177515"/>
    </source>
</evidence>
<evidence type="ECO:0008006" key="3">
    <source>
        <dbReference type="Google" id="ProtNLM"/>
    </source>
</evidence>
<name>A0A1D9I417_9BURK</name>
<dbReference type="Pfam" id="PF13262">
    <property type="entry name" value="DUF4054"/>
    <property type="match status" value="1"/>
</dbReference>
<accession>A0A1D9I417</accession>
<dbReference type="RefSeq" id="WP_071069811.1">
    <property type="nucleotide sequence ID" value="NZ_CP017754.1"/>
</dbReference>
<dbReference type="InterPro" id="IPR025127">
    <property type="entry name" value="DUF4054"/>
</dbReference>
<proteinExistence type="predicted"/>
<dbReference type="EMBL" id="CP017754">
    <property type="protein sequence ID" value="AOZ06705.1"/>
    <property type="molecule type" value="Genomic_DNA"/>
</dbReference>
<reference evidence="1 2" key="1">
    <citation type="submission" date="2016-10" db="EMBL/GenBank/DDBJ databases">
        <title>Complete genome sequences of three Cupriavidus strains isolated from various Malaysian environments.</title>
        <authorList>
            <person name="Abdullah A.A.-A."/>
            <person name="Shafie N.A.H."/>
            <person name="Lau N.S."/>
        </authorList>
    </citation>
    <scope>NUCLEOTIDE SEQUENCE [LARGE SCALE GENOMIC DNA]</scope>
    <source>
        <strain evidence="1 2">USMAA1020</strain>
    </source>
</reference>
<sequence>MTPEQFRADFPEFSDTTKYPNTLIQMWLTVATSLVNPVRWMELTNLGLALVTAHHLVLAQRDGATADVGGTPGEVKGPTSSKSVDKVSVSYDTGAVALSDAGFWNMTSYGIRFLNFARMIGAGGLQL</sequence>
<protein>
    <recommendedName>
        <fullName evidence="3">Bacteriophage protein</fullName>
    </recommendedName>
</protein>
<evidence type="ECO:0000313" key="1">
    <source>
        <dbReference type="EMBL" id="AOZ06705.1"/>
    </source>
</evidence>
<dbReference type="Proteomes" id="UP000177515">
    <property type="component" value="Chromosome 1"/>
</dbReference>
<organism evidence="1 2">
    <name type="scientific">Cupriavidus malaysiensis</name>
    <dbReference type="NCBI Taxonomy" id="367825"/>
    <lineage>
        <taxon>Bacteria</taxon>
        <taxon>Pseudomonadati</taxon>
        <taxon>Pseudomonadota</taxon>
        <taxon>Betaproteobacteria</taxon>
        <taxon>Burkholderiales</taxon>
        <taxon>Burkholderiaceae</taxon>
        <taxon>Cupriavidus</taxon>
    </lineage>
</organism>
<gene>
    <name evidence="1" type="ORF">BKK80_13450</name>
</gene>